<name>Q25996_PLAFA</name>
<protein>
    <submittedName>
        <fullName evidence="1">P.falciparum serine-phosphoprotein PP300 DNA, 3' end</fullName>
    </submittedName>
</protein>
<dbReference type="Pfam" id="PF06513">
    <property type="entry name" value="DUF1103"/>
    <property type="match status" value="1"/>
</dbReference>
<accession>Q25996</accession>
<sequence length="59" mass="6964">GIKENDTENKDKVIGQEIITEEVKKEIEKQEEKGNKENILEIKTWTRIKRVVITRGKQK</sequence>
<dbReference type="InterPro" id="IPR009484">
    <property type="entry name" value="DUF1103"/>
</dbReference>
<dbReference type="EMBL" id="M19462">
    <property type="protein sequence ID" value="AAA29731.1"/>
    <property type="molecule type" value="Genomic_DNA"/>
</dbReference>
<organism evidence="1">
    <name type="scientific">Plasmodium falciparum</name>
    <name type="common">malaria parasite P. falciparum</name>
    <dbReference type="NCBI Taxonomy" id="5833"/>
    <lineage>
        <taxon>Eukaryota</taxon>
        <taxon>Sar</taxon>
        <taxon>Alveolata</taxon>
        <taxon>Apicomplexa</taxon>
        <taxon>Aconoidasida</taxon>
        <taxon>Haemosporida</taxon>
        <taxon>Plasmodiidae</taxon>
        <taxon>Plasmodium</taxon>
        <taxon>Plasmodium (Laverania)</taxon>
    </lineage>
</organism>
<proteinExistence type="predicted"/>
<feature type="non-terminal residue" evidence="1">
    <location>
        <position position="1"/>
    </location>
</feature>
<dbReference type="PIR" id="JT0289">
    <property type="entry name" value="JT0289"/>
</dbReference>
<evidence type="ECO:0000313" key="1">
    <source>
        <dbReference type="EMBL" id="AAA29731.1"/>
    </source>
</evidence>
<reference evidence="1" key="1">
    <citation type="journal article" date="1988" name="Gene">
        <title>Characterization of a high-molecular-weight phosphoprotein synthesized by the human malarial parasite Plasmodium falciparum.</title>
        <authorList>
            <person name="Howard R.F."/>
            <person name="Stanley H.A."/>
            <person name="Reese R.T."/>
        </authorList>
    </citation>
    <scope>NUCLEOTIDE SEQUENCE</scope>
</reference>
<dbReference type="AlphaFoldDB" id="Q25996"/>